<gene>
    <name evidence="1" type="ORF">B5M06_13465</name>
</gene>
<protein>
    <submittedName>
        <fullName evidence="1">Uncharacterized protein</fullName>
    </submittedName>
</protein>
<proteinExistence type="predicted"/>
<dbReference type="GeneID" id="83040325"/>
<organism evidence="1 2">
    <name type="scientific">Comamonas kerstersii</name>
    <dbReference type="NCBI Taxonomy" id="225992"/>
    <lineage>
        <taxon>Bacteria</taxon>
        <taxon>Pseudomonadati</taxon>
        <taxon>Pseudomonadota</taxon>
        <taxon>Betaproteobacteria</taxon>
        <taxon>Burkholderiales</taxon>
        <taxon>Comamonadaceae</taxon>
        <taxon>Comamonas</taxon>
    </lineage>
</organism>
<evidence type="ECO:0000313" key="1">
    <source>
        <dbReference type="EMBL" id="AQZ99112.1"/>
    </source>
</evidence>
<dbReference type="AlphaFoldDB" id="A0A1V0BGW9"/>
<dbReference type="OrthoDB" id="7842083at2"/>
<dbReference type="Proteomes" id="UP000242792">
    <property type="component" value="Chromosome"/>
</dbReference>
<dbReference type="KEGG" id="cke:B5M06_13465"/>
<name>A0A1V0BGW9_9BURK</name>
<evidence type="ECO:0000313" key="2">
    <source>
        <dbReference type="Proteomes" id="UP000242792"/>
    </source>
</evidence>
<accession>A0A1V0BGW9</accession>
<reference evidence="1 2" key="1">
    <citation type="submission" date="2017-03" db="EMBL/GenBank/DDBJ databases">
        <title>Rapid Whole Genome Sequencing of Comamonas kerstersii Causing Continuous ambulatory Peritoneal Dialysis-Associated Peritonitis.</title>
        <authorList>
            <person name="Zheng B."/>
        </authorList>
    </citation>
    <scope>NUCLEOTIDE SEQUENCE [LARGE SCALE GENOMIC DNA]</scope>
    <source>
        <strain evidence="1 2">8943</strain>
    </source>
</reference>
<dbReference type="Pfam" id="PF22014">
    <property type="entry name" value="DUF6932"/>
    <property type="match status" value="1"/>
</dbReference>
<sequence length="150" mass="17012">MKVDAKPLLQPGLHRLTLEEIKVLTVEAFPGSTKRADLFGRFLAWRQQLKQLGLSGCVWLDGSFLTEKETPNDIDLIMWSPMIQAPFNDDQQTQAELLFDNPTCKAVYGLDVYLAMPAPERVIHEEAYWKGMFGYCHDRVTAKGIAEVLI</sequence>
<dbReference type="InterPro" id="IPR053860">
    <property type="entry name" value="DUF6932"/>
</dbReference>
<dbReference type="EMBL" id="CP020121">
    <property type="protein sequence ID" value="AQZ99112.1"/>
    <property type="molecule type" value="Genomic_DNA"/>
</dbReference>
<dbReference type="RefSeq" id="WP_054065263.1">
    <property type="nucleotide sequence ID" value="NZ_CP020121.1"/>
</dbReference>